<dbReference type="PANTHER" id="PTHR22933:SF46">
    <property type="entry name" value="HECT DOMAIN-CONTAINING PROTEIN"/>
    <property type="match status" value="1"/>
</dbReference>
<dbReference type="RefSeq" id="XP_001319411.1">
    <property type="nucleotide sequence ID" value="XM_001319376.1"/>
</dbReference>
<proteinExistence type="predicted"/>
<feature type="compositionally biased region" description="Low complexity" evidence="2">
    <location>
        <begin position="2599"/>
        <end position="2615"/>
    </location>
</feature>
<feature type="region of interest" description="Disordered" evidence="2">
    <location>
        <begin position="2325"/>
        <end position="2345"/>
    </location>
</feature>
<dbReference type="InterPro" id="IPR052976">
    <property type="entry name" value="Scoloptoxin-like"/>
</dbReference>
<gene>
    <name evidence="3" type="ORF">TVAG_198020</name>
</gene>
<dbReference type="Proteomes" id="UP000001542">
    <property type="component" value="Unassembled WGS sequence"/>
</dbReference>
<dbReference type="VEuPathDB" id="TrichDB:TVAG_413430"/>
<feature type="coiled-coil region" evidence="1">
    <location>
        <begin position="827"/>
        <end position="858"/>
    </location>
</feature>
<name>A2EJL8_TRIV3</name>
<protein>
    <submittedName>
        <fullName evidence="3">Uncharacterized protein</fullName>
    </submittedName>
</protein>
<reference evidence="3" key="2">
    <citation type="journal article" date="2007" name="Science">
        <title>Draft genome sequence of the sexually transmitted pathogen Trichomonas vaginalis.</title>
        <authorList>
            <person name="Carlton J.M."/>
            <person name="Hirt R.P."/>
            <person name="Silva J.C."/>
            <person name="Delcher A.L."/>
            <person name="Schatz M."/>
            <person name="Zhao Q."/>
            <person name="Wortman J.R."/>
            <person name="Bidwell S.L."/>
            <person name="Alsmark U.C.M."/>
            <person name="Besteiro S."/>
            <person name="Sicheritz-Ponten T."/>
            <person name="Noel C.J."/>
            <person name="Dacks J.B."/>
            <person name="Foster P.G."/>
            <person name="Simillion C."/>
            <person name="Van de Peer Y."/>
            <person name="Miranda-Saavedra D."/>
            <person name="Barton G.J."/>
            <person name="Westrop G.D."/>
            <person name="Mueller S."/>
            <person name="Dessi D."/>
            <person name="Fiori P.L."/>
            <person name="Ren Q."/>
            <person name="Paulsen I."/>
            <person name="Zhang H."/>
            <person name="Bastida-Corcuera F.D."/>
            <person name="Simoes-Barbosa A."/>
            <person name="Brown M.T."/>
            <person name="Hayes R.D."/>
            <person name="Mukherjee M."/>
            <person name="Okumura C.Y."/>
            <person name="Schneider R."/>
            <person name="Smith A.J."/>
            <person name="Vanacova S."/>
            <person name="Villalvazo M."/>
            <person name="Haas B.J."/>
            <person name="Pertea M."/>
            <person name="Feldblyum T.V."/>
            <person name="Utterback T.R."/>
            <person name="Shu C.L."/>
            <person name="Osoegawa K."/>
            <person name="de Jong P.J."/>
            <person name="Hrdy I."/>
            <person name="Horvathova L."/>
            <person name="Zubacova Z."/>
            <person name="Dolezal P."/>
            <person name="Malik S.B."/>
            <person name="Logsdon J.M. Jr."/>
            <person name="Henze K."/>
            <person name="Gupta A."/>
            <person name="Wang C.C."/>
            <person name="Dunne R.L."/>
            <person name="Upcroft J.A."/>
            <person name="Upcroft P."/>
            <person name="White O."/>
            <person name="Salzberg S.L."/>
            <person name="Tang P."/>
            <person name="Chiu C.-H."/>
            <person name="Lee Y.-S."/>
            <person name="Embley T.M."/>
            <person name="Coombs G.H."/>
            <person name="Mottram J.C."/>
            <person name="Tachezy J."/>
            <person name="Fraser-Liggett C.M."/>
            <person name="Johnson P.J."/>
        </authorList>
    </citation>
    <scope>NUCLEOTIDE SEQUENCE [LARGE SCALE GENOMIC DNA]</scope>
    <source>
        <strain evidence="3">G3</strain>
    </source>
</reference>
<sequence length="2623" mass="309039">MGQNEKYQPQRPQIGGIETTKSIIKDLVTYCRTNMILFQILLKKIISLKTYQISDFEECFADLAEKPVSEITNIYSIHNVILSVLSLAESNNYKNVTKCFLYLSMNTELFANFKYYYFDIYSIQKLANCQTIGKFLKWSLRIASNPYSVIKSPSFYYVIFDLAVKIPSLLGCKAIVESKDPKRQDFSNLLFTVIKGKLIRVQYQKNILESGDINTEINDKKLYDFLTTIPALAATKKGFIPYVKFEPNERTLSITENCNTVMGLSMFCDLPPPSPYFSKLSHKIYEISRHEVIVNCDQIDKWYIFVDYLYKDMEKYQTKDLNELISKTEDKLALEKYLLMDFTERSPIASDFIQFQEKIKQELSNIPQYNYRKLIAIINDKQHNYEVIQRYQQNGLINENVDDKLLKQFTDIRDQSVNYHPQVDIKGLYKYDENDKSPLSGINWIEPIVKYSFVCRLISDLKDYPVLAFDQLIVIDRKYLEFADAILLKGDQTKIGELEDYATMKVYEEYQEKPELLVDKLWLGNFDKLRSNFKSVPDSWYKYACYLMDNYAMDSDLIFPPKNVNLFHKIAQKGFKALQSIEKFESIDLSKVYNFKQYFEIISPLVKDQESSSFKRFKLVCETIETPVKMDEPLPDVWSYLHRQFDFYPIGKWLRNHFFSYENIINTHLFEDKITLAVIIFRIISNPKALPRDPSINRQFDALIPKCKEFNESILKYEGKDQDNKMTFTLELSYFALMSILGSEPRNNYDLPHYVSEAFKYLTKRIDLNPCLEFFDWVSIVYMYSYQLQTSDLSKIAKQITLASDIDTLLRFNFTIFRDDWEIQEFFTKFQNELKRKVEDLKKQKKKFIDEISQLYKSAEWDATIKWFNEIHNYETSYEFYKVILENSKSVLSFPLKEQFSDICKNVVQQNPNEYNYLLILSKYSYFCYLIEKAKSMHLSALYLLFKDRTDSNYSKKEVLKIMLSIYNKDYKALDEIQNEYKLYYYTQLKNQPNLLFKQNVVKKLNEFGNEFNDLNTCVYDIIGKIWTAIPIDIVLQIPEDIDVFIQNAKLSPEKVSKLIRVNINDYKPKQQENVEIETPNEYNYFKEPVDYNHYALSHLFLQRLKQPTREEFYSILAKPQLSVAHIIIRAFSTINVLNNTNLKKSISTKFMDIINSRISTVSDDYQREFLSIFIYILYDHKPPKPSAIQNECLTLTELATKKDEMFLDNWIKYMTKLYNFIVIAKNSSFDAIAKEVKEWSDYEMFMNFDFKKEFDGYDCNVMTQFQQALKSDMTTRPSYYMSLFDSIISSKKNNYEIIKYFIDNGFVNINQTPPYILTKLVNLSEIQQEKVTNSYTEEFKKVKLNEINNAEFDIGWLEPLVKFSHDLSLIEKCRNYDFFAIYEMIKIYPDAFQNISEFLSKDKCQFLDDLEKQTYDELFKVYEAYPDLFNPRHLLTKLNMTAMTYKSLKSESISQLFDLINTYDLNEEIVLPKQTFSLFFDHCTKLFPFLSNVNGFRKYKPSKFTSFNGFVKDVKKMIGKKPLPEFDQLRKFCDQIETFNDEKIIYFDDIKELKNKEYKKVPVHYLLMKKYPSLSYFVESLNMEKLTVGLIVFRLFSSMNIFDSLQESEILNGQISEVNLFDEAYISNLNEKNKINLIEYYSEKCKDLFIQILKENNFENYQINQITVDKNIDNIIKTALEAREIFSKMHLQRQKTISNSNKYFLMNYSDYKNKNLINVSLLQIKDWSEKENYSKYLPRYFSEVLKTYNIDKNEIADNTFVANPMLHFFNKLKGYLGEEETSENSPLVELQSKIDDLQNKVMQVKSDIENDIKHEIKEIKDKTIRSKWVEYSGHVSRILKTVPQVMMKPSAEIDSIKLDKLEFFEMVKNASDNYGDYNEFELLYHSKGILKVVNNKTGKYFKYPIQNNPYLMWFTPGLDRSMYVFENCSPKFVKIRLAKIVKEPAKTDMKTFTKIYNELMDLVKQTKEENIFIGKYNLNKILALFNVKTFSPEDFCQKMKEIDPENVTFGKVKSNVKKLLELSSQMENLNKDKEKINSRSRVIDENLQNLQNIEIPKIPTPKTYDNLHFNVQTKFIPKVILDQEKVLPNFNFIYISCQNVNKTAKNLILQIKVIGVFQFLYLNVKCQNQNDQNLINTTIKDDFILFIINLEQINTDSKPINGVFTVADKEIPFTVNLKLIVNGHADDIDFVFQKFTLPQMKFDEVNLPVFDGSDMSNGCQSMSDCLSYCDQFLPLVFMMKVKNINDFPPNAMKLYKLFSDLNEWISSRKISTFAPYGETAKSFLVSFAKLRSSLGISEKSVEDYLFSLEKVVLFADDISKIDTKQSAAEEQPVTTEEVKEEPKEEEKVVEIQEIVEEKKEFEFKPIEKIEEPQQLQIPPQINQQQQTHSKKKQKKHIFNQFQMPPQFQDYKPQQTQQLQMPPQQTQQLQMPPQLNQQLQMPPQISQIPPQTQTLQMPPHISQQTPPQTQTLQMPPRLSQQVPPPQQQTLQMPPQFQQMNTGFGQIPPQQTQQFVGFGQQHPPQQQEMIGFGQQQQFGFGQQQPQQQFGFAPQFGQQQFGYGMQSPFTGFGTAPPQMQHVFVGQNQPPMQQQFTYGFAQNNEPEQQENEQQQQSNRQRKRRRN</sequence>
<evidence type="ECO:0000313" key="3">
    <source>
        <dbReference type="EMBL" id="EAY07188.1"/>
    </source>
</evidence>
<feature type="compositionally biased region" description="Low complexity" evidence="2">
    <location>
        <begin position="2373"/>
        <end position="2388"/>
    </location>
</feature>
<evidence type="ECO:0000313" key="4">
    <source>
        <dbReference type="Proteomes" id="UP000001542"/>
    </source>
</evidence>
<dbReference type="InParanoid" id="A2EJL8"/>
<feature type="compositionally biased region" description="Polar residues" evidence="2">
    <location>
        <begin position="2585"/>
        <end position="2598"/>
    </location>
</feature>
<feature type="region of interest" description="Disordered" evidence="2">
    <location>
        <begin position="2370"/>
        <end position="2396"/>
    </location>
</feature>
<dbReference type="EMBL" id="DS113406">
    <property type="protein sequence ID" value="EAY07188.1"/>
    <property type="molecule type" value="Genomic_DNA"/>
</dbReference>
<evidence type="ECO:0000256" key="2">
    <source>
        <dbReference type="SAM" id="MobiDB-lite"/>
    </source>
</evidence>
<reference evidence="3" key="1">
    <citation type="submission" date="2006-10" db="EMBL/GenBank/DDBJ databases">
        <authorList>
            <person name="Amadeo P."/>
            <person name="Zhao Q."/>
            <person name="Wortman J."/>
            <person name="Fraser-Liggett C."/>
            <person name="Carlton J."/>
        </authorList>
    </citation>
    <scope>NUCLEOTIDE SEQUENCE</scope>
    <source>
        <strain evidence="3">G3</strain>
    </source>
</reference>
<accession>A2EJL8</accession>
<dbReference type="VEuPathDB" id="TrichDB:TVAG_139140"/>
<dbReference type="VEuPathDB" id="TrichDB:TVAGG3_0617170"/>
<feature type="region of interest" description="Disordered" evidence="2">
    <location>
        <begin position="2585"/>
        <end position="2623"/>
    </location>
</feature>
<feature type="region of interest" description="Disordered" evidence="2">
    <location>
        <begin position="2448"/>
        <end position="2490"/>
    </location>
</feature>
<keyword evidence="1" id="KW-0175">Coiled coil</keyword>
<organism evidence="3 4">
    <name type="scientific">Trichomonas vaginalis (strain ATCC PRA-98 / G3)</name>
    <dbReference type="NCBI Taxonomy" id="412133"/>
    <lineage>
        <taxon>Eukaryota</taxon>
        <taxon>Metamonada</taxon>
        <taxon>Parabasalia</taxon>
        <taxon>Trichomonadida</taxon>
        <taxon>Trichomonadidae</taxon>
        <taxon>Trichomonas</taxon>
    </lineage>
</organism>
<dbReference type="KEGG" id="tva:4765074"/>
<keyword evidence="4" id="KW-1185">Reference proteome</keyword>
<feature type="compositionally biased region" description="Low complexity" evidence="2">
    <location>
        <begin position="2413"/>
        <end position="2431"/>
    </location>
</feature>
<dbReference type="PANTHER" id="PTHR22933">
    <property type="entry name" value="FI18007P1-RELATED"/>
    <property type="match status" value="1"/>
</dbReference>
<evidence type="ECO:0000256" key="1">
    <source>
        <dbReference type="SAM" id="Coils"/>
    </source>
</evidence>
<feature type="region of interest" description="Disordered" evidence="2">
    <location>
        <begin position="2411"/>
        <end position="2431"/>
    </location>
</feature>